<evidence type="ECO:0000256" key="1">
    <source>
        <dbReference type="SAM" id="MobiDB-lite"/>
    </source>
</evidence>
<accession>A0A927MSI5</accession>
<name>A0A927MSI5_9ACTN</name>
<dbReference type="EMBL" id="JADBEM010000001">
    <property type="protein sequence ID" value="MBE1606095.1"/>
    <property type="molecule type" value="Genomic_DNA"/>
</dbReference>
<feature type="region of interest" description="Disordered" evidence="1">
    <location>
        <begin position="93"/>
        <end position="122"/>
    </location>
</feature>
<gene>
    <name evidence="2" type="ORF">HEB94_002943</name>
</gene>
<dbReference type="RefSeq" id="WP_192750279.1">
    <property type="nucleotide sequence ID" value="NZ_BAABJL010000025.1"/>
</dbReference>
<keyword evidence="3" id="KW-1185">Reference proteome</keyword>
<protein>
    <submittedName>
        <fullName evidence="2">Uncharacterized protein</fullName>
    </submittedName>
</protein>
<evidence type="ECO:0000313" key="2">
    <source>
        <dbReference type="EMBL" id="MBE1606095.1"/>
    </source>
</evidence>
<reference evidence="2" key="1">
    <citation type="submission" date="2020-10" db="EMBL/GenBank/DDBJ databases">
        <title>Sequencing the genomes of 1000 actinobacteria strains.</title>
        <authorList>
            <person name="Klenk H.-P."/>
        </authorList>
    </citation>
    <scope>NUCLEOTIDE SEQUENCE</scope>
    <source>
        <strain evidence="2">DSM 45354</strain>
    </source>
</reference>
<organism evidence="2 3">
    <name type="scientific">Actinopolymorpha pittospori</name>
    <dbReference type="NCBI Taxonomy" id="648752"/>
    <lineage>
        <taxon>Bacteria</taxon>
        <taxon>Bacillati</taxon>
        <taxon>Actinomycetota</taxon>
        <taxon>Actinomycetes</taxon>
        <taxon>Propionibacteriales</taxon>
        <taxon>Actinopolymorphaceae</taxon>
        <taxon>Actinopolymorpha</taxon>
    </lineage>
</organism>
<evidence type="ECO:0000313" key="3">
    <source>
        <dbReference type="Proteomes" id="UP000638648"/>
    </source>
</evidence>
<sequence>MPNGERRSRRRWGVQASVLAEPGKEPKVCRVFRMSRPPKSGSGLTVRGLDLDSVPDATVYDNGTVLTPRLRLVGTNDLWTLTLTEPATLAADDPALSESTVGDWSLPDTACPDPGDEPATADQRQDAITYAEGQPDVGYVWLTEHQRVLNASFTGDLERHRRELRALYPGPLCVVEAAASIADLRSLQRSLHVDQDVLEARGIVVLGSSIPRGSVVVIAAAAGPEEVDFLKERYGPLLMVTSWLRLLED</sequence>
<dbReference type="Proteomes" id="UP000638648">
    <property type="component" value="Unassembled WGS sequence"/>
</dbReference>
<proteinExistence type="predicted"/>
<comment type="caution">
    <text evidence="2">The sequence shown here is derived from an EMBL/GenBank/DDBJ whole genome shotgun (WGS) entry which is preliminary data.</text>
</comment>
<dbReference type="AlphaFoldDB" id="A0A927MSI5"/>